<protein>
    <submittedName>
        <fullName evidence="2">Uncharacterized protein</fullName>
    </submittedName>
</protein>
<feature type="region of interest" description="Disordered" evidence="1">
    <location>
        <begin position="332"/>
        <end position="355"/>
    </location>
</feature>
<gene>
    <name evidence="2" type="ORF">SARC_08268</name>
</gene>
<dbReference type="EMBL" id="KQ242322">
    <property type="protein sequence ID" value="KNC79346.1"/>
    <property type="molecule type" value="Genomic_DNA"/>
</dbReference>
<feature type="compositionally biased region" description="Polar residues" evidence="1">
    <location>
        <begin position="407"/>
        <end position="421"/>
    </location>
</feature>
<evidence type="ECO:0000313" key="2">
    <source>
        <dbReference type="EMBL" id="KNC79346.1"/>
    </source>
</evidence>
<dbReference type="RefSeq" id="XP_014153248.1">
    <property type="nucleotide sequence ID" value="XM_014297773.1"/>
</dbReference>
<organism evidence="2 3">
    <name type="scientific">Sphaeroforma arctica JP610</name>
    <dbReference type="NCBI Taxonomy" id="667725"/>
    <lineage>
        <taxon>Eukaryota</taxon>
        <taxon>Ichthyosporea</taxon>
        <taxon>Ichthyophonida</taxon>
        <taxon>Sphaeroforma</taxon>
    </lineage>
</organism>
<feature type="region of interest" description="Disordered" evidence="1">
    <location>
        <begin position="1"/>
        <end position="176"/>
    </location>
</feature>
<dbReference type="AlphaFoldDB" id="A0A0L0FRY3"/>
<feature type="compositionally biased region" description="Acidic residues" evidence="1">
    <location>
        <begin position="76"/>
        <end position="102"/>
    </location>
</feature>
<accession>A0A0L0FRY3</accession>
<sequence length="447" mass="48504">SLTSSHIQYVGAPPRHSASTTSLNSSRKTPRTRNSNSTSTSNGMRMTLSPNRRLADKIAEHKQKQMESDRKFAELMGEDPVEGLDGDDVNEEMDKTDEETSEETNRRNSGGNNTTLSVPGTSYHRSLSHPNLKMDNEDRPVETPSPDEKRGSVRSVHSSTSELRSGMKEMGMEETKDNSWEATTGLTASTPDVFPPSVFPGHDINGNNINNINHNNKNSQHSINNQNNMFHGGPRRRSSQQVPRRAANMQFGALPTHHNSGLRIDRYPSEPSERMLKGLPPMGPSLDSGTISTHNLNSGAYLQGAPPSKSLFEQFLDEKSNRRGHSIHNLSHSMSQNVGQGHRPAALSPAGGSMGSMGSMGSVSLNGFHPGAGTNSAPIHIEESNQSLNSMNMSSGSFHLQALPYSGNENGNPMPTNSLNMPLNSLNISNLPRLYQDPAASSDAGYQ</sequence>
<evidence type="ECO:0000313" key="3">
    <source>
        <dbReference type="Proteomes" id="UP000054560"/>
    </source>
</evidence>
<keyword evidence="3" id="KW-1185">Reference proteome</keyword>
<feature type="region of interest" description="Disordered" evidence="1">
    <location>
        <begin position="402"/>
        <end position="421"/>
    </location>
</feature>
<evidence type="ECO:0000256" key="1">
    <source>
        <dbReference type="SAM" id="MobiDB-lite"/>
    </source>
</evidence>
<feature type="compositionally biased region" description="Low complexity" evidence="1">
    <location>
        <begin position="24"/>
        <end position="42"/>
    </location>
</feature>
<feature type="non-terminal residue" evidence="2">
    <location>
        <position position="1"/>
    </location>
</feature>
<reference evidence="2 3" key="1">
    <citation type="submission" date="2011-02" db="EMBL/GenBank/DDBJ databases">
        <title>The Genome Sequence of Sphaeroforma arctica JP610.</title>
        <authorList>
            <consortium name="The Broad Institute Genome Sequencing Platform"/>
            <person name="Russ C."/>
            <person name="Cuomo C."/>
            <person name="Young S.K."/>
            <person name="Zeng Q."/>
            <person name="Gargeya S."/>
            <person name="Alvarado L."/>
            <person name="Berlin A."/>
            <person name="Chapman S.B."/>
            <person name="Chen Z."/>
            <person name="Freedman E."/>
            <person name="Gellesch M."/>
            <person name="Goldberg J."/>
            <person name="Griggs A."/>
            <person name="Gujja S."/>
            <person name="Heilman E."/>
            <person name="Heiman D."/>
            <person name="Howarth C."/>
            <person name="Mehta T."/>
            <person name="Neiman D."/>
            <person name="Pearson M."/>
            <person name="Roberts A."/>
            <person name="Saif S."/>
            <person name="Shea T."/>
            <person name="Shenoy N."/>
            <person name="Sisk P."/>
            <person name="Stolte C."/>
            <person name="Sykes S."/>
            <person name="White J."/>
            <person name="Yandava C."/>
            <person name="Burger G."/>
            <person name="Gray M.W."/>
            <person name="Holland P.W.H."/>
            <person name="King N."/>
            <person name="Lang F.B.F."/>
            <person name="Roger A.J."/>
            <person name="Ruiz-Trillo I."/>
            <person name="Haas B."/>
            <person name="Nusbaum C."/>
            <person name="Birren B."/>
        </authorList>
    </citation>
    <scope>NUCLEOTIDE SEQUENCE [LARGE SCALE GENOMIC DNA]</scope>
    <source>
        <strain evidence="2 3">JP610</strain>
    </source>
</reference>
<feature type="compositionally biased region" description="Basic and acidic residues" evidence="1">
    <location>
        <begin position="53"/>
        <end position="73"/>
    </location>
</feature>
<name>A0A0L0FRY3_9EUKA</name>
<proteinExistence type="predicted"/>
<feature type="compositionally biased region" description="Basic and acidic residues" evidence="1">
    <location>
        <begin position="165"/>
        <end position="176"/>
    </location>
</feature>
<dbReference type="Proteomes" id="UP000054560">
    <property type="component" value="Unassembled WGS sequence"/>
</dbReference>
<feature type="compositionally biased region" description="Polar residues" evidence="1">
    <location>
        <begin position="116"/>
        <end position="129"/>
    </location>
</feature>
<feature type="compositionally biased region" description="Basic and acidic residues" evidence="1">
    <location>
        <begin position="132"/>
        <end position="151"/>
    </location>
</feature>
<dbReference type="GeneID" id="25908772"/>